<proteinExistence type="predicted"/>
<dbReference type="AlphaFoldDB" id="A0AAD2HC17"/>
<sequence>MGRKRQHSVRHGLESAVVEAGVQEEECSSRYRDDIPACERWQWVVLVRFMEGVPGRLQRYKYHQGPVFQMYPRTDYTDLRRGENLSLASCSERPTPDYLLRRYHLETLIARPNQLPAPSVCQIQACSV</sequence>
<protein>
    <submittedName>
        <fullName evidence="1">Uncharacterized protein</fullName>
    </submittedName>
</protein>
<name>A0AAD2HC17_9AGAR</name>
<reference evidence="1" key="1">
    <citation type="submission" date="2023-11" db="EMBL/GenBank/DDBJ databases">
        <authorList>
            <person name="De Vega J J."/>
            <person name="De Vega J J."/>
        </authorList>
    </citation>
    <scope>NUCLEOTIDE SEQUENCE</scope>
</reference>
<evidence type="ECO:0000313" key="2">
    <source>
        <dbReference type="EMBL" id="CAK5272750.1"/>
    </source>
</evidence>
<dbReference type="EMBL" id="CAVNYO010000185">
    <property type="protein sequence ID" value="CAK5272750.1"/>
    <property type="molecule type" value="Genomic_DNA"/>
</dbReference>
<gene>
    <name evidence="1" type="ORF">MYCIT1_LOCUS18098</name>
    <name evidence="2" type="ORF">MYCIT1_LOCUS18621</name>
</gene>
<dbReference type="Proteomes" id="UP001295794">
    <property type="component" value="Unassembled WGS sequence"/>
</dbReference>
<accession>A0AAD2HC17</accession>
<evidence type="ECO:0000313" key="3">
    <source>
        <dbReference type="Proteomes" id="UP001295794"/>
    </source>
</evidence>
<dbReference type="EMBL" id="CAVNYO010000181">
    <property type="protein sequence ID" value="CAK5272445.1"/>
    <property type="molecule type" value="Genomic_DNA"/>
</dbReference>
<comment type="caution">
    <text evidence="1">The sequence shown here is derived from an EMBL/GenBank/DDBJ whole genome shotgun (WGS) entry which is preliminary data.</text>
</comment>
<keyword evidence="3" id="KW-1185">Reference proteome</keyword>
<organism evidence="1 3">
    <name type="scientific">Mycena citricolor</name>
    <dbReference type="NCBI Taxonomy" id="2018698"/>
    <lineage>
        <taxon>Eukaryota</taxon>
        <taxon>Fungi</taxon>
        <taxon>Dikarya</taxon>
        <taxon>Basidiomycota</taxon>
        <taxon>Agaricomycotina</taxon>
        <taxon>Agaricomycetes</taxon>
        <taxon>Agaricomycetidae</taxon>
        <taxon>Agaricales</taxon>
        <taxon>Marasmiineae</taxon>
        <taxon>Mycenaceae</taxon>
        <taxon>Mycena</taxon>
    </lineage>
</organism>
<evidence type="ECO:0000313" key="1">
    <source>
        <dbReference type="EMBL" id="CAK5272445.1"/>
    </source>
</evidence>